<reference evidence="1 2" key="1">
    <citation type="submission" date="2020-01" db="EMBL/GenBank/DDBJ databases">
        <title>Draft genome assembly of Ensifer adhaerens T173.</title>
        <authorList>
            <person name="Craig J.E."/>
            <person name="Stinchcombe J.R."/>
        </authorList>
    </citation>
    <scope>NUCLEOTIDE SEQUENCE [LARGE SCALE GENOMIC DNA]</scope>
    <source>
        <strain evidence="1 2">T173</strain>
    </source>
</reference>
<evidence type="ECO:0000313" key="2">
    <source>
        <dbReference type="Proteomes" id="UP000744980"/>
    </source>
</evidence>
<dbReference type="EMBL" id="WXFA01000001">
    <property type="protein sequence ID" value="MBM3089254.1"/>
    <property type="molecule type" value="Genomic_DNA"/>
</dbReference>
<dbReference type="Proteomes" id="UP000744980">
    <property type="component" value="Unassembled WGS sequence"/>
</dbReference>
<keyword evidence="2" id="KW-1185">Reference proteome</keyword>
<gene>
    <name evidence="1" type="ORF">GFB56_00270</name>
</gene>
<proteinExistence type="predicted"/>
<accession>A0AAW4FDM8</accession>
<dbReference type="Pfam" id="PF05135">
    <property type="entry name" value="Phage_connect_1"/>
    <property type="match status" value="1"/>
</dbReference>
<protein>
    <submittedName>
        <fullName evidence="1">Phage gp6-like head-tail connector protein</fullName>
    </submittedName>
</protein>
<dbReference type="NCBIfam" id="TIGR01560">
    <property type="entry name" value="put_DNA_pack"/>
    <property type="match status" value="1"/>
</dbReference>
<organism evidence="1 2">
    <name type="scientific">Ensifer canadensis</name>
    <dbReference type="NCBI Taxonomy" id="555315"/>
    <lineage>
        <taxon>Bacteria</taxon>
        <taxon>Pseudomonadati</taxon>
        <taxon>Pseudomonadota</taxon>
        <taxon>Alphaproteobacteria</taxon>
        <taxon>Hyphomicrobiales</taxon>
        <taxon>Rhizobiaceae</taxon>
        <taxon>Sinorhizobium/Ensifer group</taxon>
        <taxon>Ensifer</taxon>
    </lineage>
</organism>
<comment type="caution">
    <text evidence="1">The sequence shown here is derived from an EMBL/GenBank/DDBJ whole genome shotgun (WGS) entry which is preliminary data.</text>
</comment>
<dbReference type="InterPro" id="IPR006450">
    <property type="entry name" value="Phage_HK97_gp6-like"/>
</dbReference>
<dbReference type="InterPro" id="IPR021146">
    <property type="entry name" value="Phage_gp6-like_head-tail"/>
</dbReference>
<dbReference type="CDD" id="cd08054">
    <property type="entry name" value="gp6"/>
    <property type="match status" value="1"/>
</dbReference>
<sequence>MSIVTLPLLKSQLNIDHDADDALLEHKIAAAEDWTAGYLGKPLADFNPVPAGIVEAVLQLAAHLYENREAVLIGVNAYELPYGVIDFLRPHSVVVTGHVAE</sequence>
<name>A0AAW4FDM8_9HYPH</name>
<evidence type="ECO:0000313" key="1">
    <source>
        <dbReference type="EMBL" id="MBM3089254.1"/>
    </source>
</evidence>
<dbReference type="AlphaFoldDB" id="A0AAW4FDM8"/>
<dbReference type="Gene3D" id="1.10.3230.30">
    <property type="entry name" value="Phage gp6-like head-tail connector protein"/>
    <property type="match status" value="1"/>
</dbReference>
<dbReference type="RefSeq" id="WP_203527216.1">
    <property type="nucleotide sequence ID" value="NZ_CP083370.1"/>
</dbReference>